<dbReference type="InterPro" id="IPR011335">
    <property type="entry name" value="Restrct_endonuc-II-like"/>
</dbReference>
<keyword evidence="3" id="KW-1185">Reference proteome</keyword>
<gene>
    <name evidence="2" type="primary">addB</name>
    <name evidence="2" type="ORF">DC366_07775</name>
</gene>
<dbReference type="Proteomes" id="UP000244446">
    <property type="component" value="Unassembled WGS sequence"/>
</dbReference>
<feature type="domain" description="PD-(D/E)XK endonuclease-like" evidence="1">
    <location>
        <begin position="707"/>
        <end position="937"/>
    </location>
</feature>
<dbReference type="EMBL" id="QCYH01000003">
    <property type="protein sequence ID" value="PVA10763.1"/>
    <property type="molecule type" value="Genomic_DNA"/>
</dbReference>
<dbReference type="SUPFAM" id="SSF52540">
    <property type="entry name" value="P-loop containing nucleoside triphosphate hydrolases"/>
    <property type="match status" value="1"/>
</dbReference>
<dbReference type="RefSeq" id="WP_108691622.1">
    <property type="nucleotide sequence ID" value="NZ_QCYH01000003.1"/>
</dbReference>
<dbReference type="NCBIfam" id="TIGR02786">
    <property type="entry name" value="addB_alphas"/>
    <property type="match status" value="1"/>
</dbReference>
<accession>A0A2T7G8L7</accession>
<evidence type="ECO:0000313" key="2">
    <source>
        <dbReference type="EMBL" id="PVA10763.1"/>
    </source>
</evidence>
<dbReference type="OrthoDB" id="9780606at2"/>
<protein>
    <submittedName>
        <fullName evidence="2">Double-strand break repair protein AddB</fullName>
    </submittedName>
</protein>
<dbReference type="AlphaFoldDB" id="A0A2T7G8L7"/>
<evidence type="ECO:0000313" key="3">
    <source>
        <dbReference type="Proteomes" id="UP000244446"/>
    </source>
</evidence>
<dbReference type="InterPro" id="IPR011604">
    <property type="entry name" value="PDDEXK-like_dom_sf"/>
</dbReference>
<dbReference type="Pfam" id="PF12705">
    <property type="entry name" value="PDDEXK_1"/>
    <property type="match status" value="1"/>
</dbReference>
<dbReference type="InterPro" id="IPR014153">
    <property type="entry name" value="Ds_break_AddB"/>
</dbReference>
<organism evidence="2 3">
    <name type="scientific">Pelagivirga sediminicola</name>
    <dbReference type="NCBI Taxonomy" id="2170575"/>
    <lineage>
        <taxon>Bacteria</taxon>
        <taxon>Pseudomonadati</taxon>
        <taxon>Pseudomonadota</taxon>
        <taxon>Alphaproteobacteria</taxon>
        <taxon>Rhodobacterales</taxon>
        <taxon>Paracoccaceae</taxon>
        <taxon>Pelagivirga</taxon>
    </lineage>
</organism>
<dbReference type="SUPFAM" id="SSF52980">
    <property type="entry name" value="Restriction endonuclease-like"/>
    <property type="match status" value="1"/>
</dbReference>
<dbReference type="Gene3D" id="3.90.320.10">
    <property type="match status" value="1"/>
</dbReference>
<dbReference type="InterPro" id="IPR038726">
    <property type="entry name" value="PDDEXK_AddAB-type"/>
</dbReference>
<sequence>MFEPSGSPRVFGLPPGVDFPAALVDGMLRRVEGAPPEALGRVHLIVNTQRMARRIQSLLRGGGARLLPRISVITDLGRDWRMADIAQPAPPLRRRLELIQLISSLLDQQPGLAPRTALYDLADSLAVLMDEMEGEGVSADIIDRLDISDQSGHWERIRTFLNIVRHFTEGRGAPGAEARQRKVIQRTIERWQDAPPRHPVLVAGSTGSRGTTQLLMRAVAALPQGAVVLPGFDFDMPDHVWGALDDPMLSEDHPQYRYHVLRAALGLERIARWTDAAPPSAERARLISLALRPAPVTDQWLEEGPNLRDIPAAMEGVTLLEAPSQRIEALCIAMRLRAAAETGQTAALITPDRGLTRRVAAALDRWGIIPDDSAGMPLHLSPPGRFLRHVAELSLGALTAESLLTLLKHPLTHTGGARGAHLRLTRELELHLRRNGPPYPGADDITAWAKAQGTPEAQAWAKWIAGTITAREAPDARPLEERVEMHITAAEAIAQGSDGDGLSELWQKEAGEKARAICAMLRAEAPHGGSMTATDYTALFTAILRTGQVRSATAPHSGILIWGTLEARVQGADMLILAGLNEGSWPESQPPDPWLNRALRHQAGLLLPERRIGLAAHDFQQAVLSGEVWITRSVRSDDSQTVVSRWVNRMQNLLDGLPAEGGETALEQMRARGRTWLDKAALLEDVAPVDPAPRPSPRPPVEVRPDRLSVTEIKRLIRDPYAVYAKHVLHLRPLNPLMQAPDALLRGIVLHEVLERFIKDSAEDPRHLTREALMTLAQDVLLREVPWAEARALWLARLERVADWFIETEIARRELAMPTAYEVRGRAVMADLGFTLVAEADRIDIDAEGRLHIYDYKTGKPPSRKEQIHFDKQLLLEAAIAERAGFGDLAPCRVARAVYIGLGGTPAEVPAPLDEEPADQVWQGLRDLIVAYRELRQGYTARRAVQRKDEVGDYDQLSRFGEWDITDDPAAQEVP</sequence>
<reference evidence="2 3" key="1">
    <citation type="submission" date="2018-04" db="EMBL/GenBank/DDBJ databases">
        <title>Pelagivirga bohaiensis gen. nov., sp. nov., a bacterium isolated from the Bohai Sea.</title>
        <authorList>
            <person name="Ji X."/>
        </authorList>
    </citation>
    <scope>NUCLEOTIDE SEQUENCE [LARGE SCALE GENOMIC DNA]</scope>
    <source>
        <strain evidence="2 3">BH-SD19</strain>
    </source>
</reference>
<evidence type="ECO:0000259" key="1">
    <source>
        <dbReference type="Pfam" id="PF12705"/>
    </source>
</evidence>
<name>A0A2T7G8L7_9RHOB</name>
<proteinExistence type="predicted"/>
<comment type="caution">
    <text evidence="2">The sequence shown here is derived from an EMBL/GenBank/DDBJ whole genome shotgun (WGS) entry which is preliminary data.</text>
</comment>
<dbReference type="InterPro" id="IPR027417">
    <property type="entry name" value="P-loop_NTPase"/>
</dbReference>